<sequence length="585" mass="65922">MLAESAPLEAHTADLPSSYGHPAWVVVVGWVAIVWYLVVTLVCWLGNFQLQRHYSKPPHKAISTTTLPHSKIPHVTVIRPVKGLEPFLYDCLAASIRQDYPRDKLTVYFCVTSTQDPAYPVLERILQDFPDADARVFVEPPYNDNQLGPNPKIRNMSQAYREAKGDIVWITDCNVWLSKGVCGRMVDRLCGFDQKKNGGRRFKFVHHLPIVVDVPDRGNAGTSSQFAMLNYGTLKNVDTQDRACSKITSVLSRGGGRLEEIFLSSSHAKMYSAINTVLIAPCIIGKSSMFRRSHLNYLTTTPPTNSKRPKRRPGIDYFSDNICEDHLIGDRLWKGKIFEEAEHNEDWGKHSLMFGDLAIQPMSGMSVGSYIDRRVRWLRVRKFTVLLATLVEPGTESFLCSAYLAFGLTTSVPCLLPQYRSYLANWSAFCLIWVASVLVWMLVDWSVYLKLHSGATIEADEFTPPFARPLRKSSIARRHFREWLFAWLGREALALPIWIWSFYGGTTVVWRDKVFRVGMDMVAYEIAQLSGGNKIIQTRSRATSRQGHEGCGDGSSNVRRRTPNGSFVSSGLATARVIESEIGKS</sequence>
<feature type="transmembrane region" description="Helical" evidence="16">
    <location>
        <begin position="426"/>
        <end position="443"/>
    </location>
</feature>
<evidence type="ECO:0000256" key="6">
    <source>
        <dbReference type="ARBA" id="ARBA00019988"/>
    </source>
</evidence>
<feature type="transmembrane region" description="Helical" evidence="16">
    <location>
        <begin position="23"/>
        <end position="46"/>
    </location>
</feature>
<evidence type="ECO:0000256" key="1">
    <source>
        <dbReference type="ARBA" id="ARBA00004141"/>
    </source>
</evidence>
<dbReference type="Gene3D" id="3.90.550.10">
    <property type="entry name" value="Spore Coat Polysaccharide Biosynthesis Protein SpsA, Chain A"/>
    <property type="match status" value="1"/>
</dbReference>
<evidence type="ECO:0000313" key="18">
    <source>
        <dbReference type="Proteomes" id="UP000054567"/>
    </source>
</evidence>
<organism evidence="17 18">
    <name type="scientific">Coccidioides posadasii RMSCC 3488</name>
    <dbReference type="NCBI Taxonomy" id="454284"/>
    <lineage>
        <taxon>Eukaryota</taxon>
        <taxon>Fungi</taxon>
        <taxon>Dikarya</taxon>
        <taxon>Ascomycota</taxon>
        <taxon>Pezizomycotina</taxon>
        <taxon>Eurotiomycetes</taxon>
        <taxon>Eurotiomycetidae</taxon>
        <taxon>Onygenales</taxon>
        <taxon>Onygenaceae</taxon>
        <taxon>Coccidioides</taxon>
    </lineage>
</organism>
<accession>A0A0J6FBN0</accession>
<name>A0A0J6FBN0_COCPO</name>
<comment type="subcellular location">
    <subcellularLocation>
        <location evidence="1">Membrane</location>
        <topology evidence="1">Multi-pass membrane protein</topology>
    </subcellularLocation>
</comment>
<evidence type="ECO:0000256" key="11">
    <source>
        <dbReference type="ARBA" id="ARBA00023136"/>
    </source>
</evidence>
<dbReference type="Pfam" id="PF13506">
    <property type="entry name" value="Glyco_transf_21"/>
    <property type="match status" value="1"/>
</dbReference>
<dbReference type="PANTHER" id="PTHR12726">
    <property type="entry name" value="CERAMIDE GLUCOSYLTRANSFERASE"/>
    <property type="match status" value="1"/>
</dbReference>
<reference evidence="18" key="2">
    <citation type="journal article" date="2009" name="Genome Res.">
        <title>Comparative genomic analyses of the human fungal pathogens Coccidioides and their relatives.</title>
        <authorList>
            <person name="Sharpton T.J."/>
            <person name="Stajich J.E."/>
            <person name="Rounsley S.D."/>
            <person name="Gardner M.J."/>
            <person name="Wortman J.R."/>
            <person name="Jordar V.S."/>
            <person name="Maiti R."/>
            <person name="Kodira C.D."/>
            <person name="Neafsey D.E."/>
            <person name="Zeng Q."/>
            <person name="Hung C.-Y."/>
            <person name="McMahan C."/>
            <person name="Muszewska A."/>
            <person name="Grynberg M."/>
            <person name="Mandel M.A."/>
            <person name="Kellner E.M."/>
            <person name="Barker B.M."/>
            <person name="Galgiani J.N."/>
            <person name="Orbach M.J."/>
            <person name="Kirkland T.N."/>
            <person name="Cole G.T."/>
            <person name="Henn M.R."/>
            <person name="Birren B.W."/>
            <person name="Taylor J.W."/>
        </authorList>
    </citation>
    <scope>NUCLEOTIDE SEQUENCE [LARGE SCALE GENOMIC DNA]</scope>
    <source>
        <strain evidence="18">RMSCC 3488</strain>
    </source>
</reference>
<evidence type="ECO:0000256" key="4">
    <source>
        <dbReference type="ARBA" id="ARBA00006739"/>
    </source>
</evidence>
<evidence type="ECO:0000313" key="17">
    <source>
        <dbReference type="EMBL" id="KMM67643.1"/>
    </source>
</evidence>
<gene>
    <name evidence="17" type="ORF">CPAG_03976</name>
</gene>
<dbReference type="PANTHER" id="PTHR12726:SF0">
    <property type="entry name" value="CERAMIDE GLUCOSYLTRANSFERASE"/>
    <property type="match status" value="1"/>
</dbReference>
<dbReference type="VEuPathDB" id="FungiDB:CPAG_03976"/>
<comment type="pathway">
    <text evidence="3">Sphingolipid metabolism.</text>
</comment>
<evidence type="ECO:0000256" key="7">
    <source>
        <dbReference type="ARBA" id="ARBA00022676"/>
    </source>
</evidence>
<evidence type="ECO:0000256" key="16">
    <source>
        <dbReference type="SAM" id="Phobius"/>
    </source>
</evidence>
<dbReference type="Proteomes" id="UP000054567">
    <property type="component" value="Unassembled WGS sequence"/>
</dbReference>
<dbReference type="InterPro" id="IPR025993">
    <property type="entry name" value="Ceramide_glucosylTrfase"/>
</dbReference>
<reference evidence="18" key="3">
    <citation type="journal article" date="2010" name="Genome Res.">
        <title>Population genomic sequencing of Coccidioides fungi reveals recent hybridization and transposon control.</title>
        <authorList>
            <person name="Neafsey D.E."/>
            <person name="Barker B.M."/>
            <person name="Sharpton T.J."/>
            <person name="Stajich J.E."/>
            <person name="Park D.J."/>
            <person name="Whiston E."/>
            <person name="Hung C.-Y."/>
            <person name="McMahan C."/>
            <person name="White J."/>
            <person name="Sykes S."/>
            <person name="Heiman D."/>
            <person name="Young S."/>
            <person name="Zeng Q."/>
            <person name="Abouelleil A."/>
            <person name="Aftuck L."/>
            <person name="Bessette D."/>
            <person name="Brown A."/>
            <person name="FitzGerald M."/>
            <person name="Lui A."/>
            <person name="Macdonald J.P."/>
            <person name="Priest M."/>
            <person name="Orbach M.J."/>
            <person name="Galgiani J.N."/>
            <person name="Kirkland T.N."/>
            <person name="Cole G.T."/>
            <person name="Birren B.W."/>
            <person name="Henn M.R."/>
            <person name="Taylor J.W."/>
            <person name="Rounsley S.D."/>
        </authorList>
    </citation>
    <scope>NUCLEOTIDE SEQUENCE [LARGE SCALE GENOMIC DNA]</scope>
    <source>
        <strain evidence="18">RMSCC 3488</strain>
    </source>
</reference>
<evidence type="ECO:0000256" key="3">
    <source>
        <dbReference type="ARBA" id="ARBA00004991"/>
    </source>
</evidence>
<dbReference type="OrthoDB" id="1483400at2759"/>
<evidence type="ECO:0000256" key="12">
    <source>
        <dbReference type="ARBA" id="ARBA00031017"/>
    </source>
</evidence>
<dbReference type="EMBL" id="DS268110">
    <property type="protein sequence ID" value="KMM67643.1"/>
    <property type="molecule type" value="Genomic_DNA"/>
</dbReference>
<evidence type="ECO:0000256" key="15">
    <source>
        <dbReference type="SAM" id="MobiDB-lite"/>
    </source>
</evidence>
<keyword evidence="10 16" id="KW-1133">Transmembrane helix</keyword>
<protein>
    <recommendedName>
        <fullName evidence="6">Ceramide glucosyltransferase</fullName>
        <ecNumber evidence="5">2.4.1.80</ecNumber>
    </recommendedName>
    <alternativeName>
        <fullName evidence="13">Glucosylceramide synthase</fullName>
    </alternativeName>
    <alternativeName>
        <fullName evidence="14">UDP-glucose ceramide glucosyltransferase</fullName>
    </alternativeName>
    <alternativeName>
        <fullName evidence="12">UDP-glucose:N-acylsphingosine D-glucosyltransferase</fullName>
    </alternativeName>
</protein>
<evidence type="ECO:0000256" key="2">
    <source>
        <dbReference type="ARBA" id="ARBA00004760"/>
    </source>
</evidence>
<comment type="similarity">
    <text evidence="4">Belongs to the glycosyltransferase 2 family.</text>
</comment>
<dbReference type="GO" id="GO:0006679">
    <property type="term" value="P:glucosylceramide biosynthetic process"/>
    <property type="evidence" value="ECO:0007669"/>
    <property type="project" value="TreeGrafter"/>
</dbReference>
<keyword evidence="11 16" id="KW-0472">Membrane</keyword>
<keyword evidence="7" id="KW-0328">Glycosyltransferase</keyword>
<dbReference type="AlphaFoldDB" id="A0A0J6FBN0"/>
<dbReference type="InterPro" id="IPR029044">
    <property type="entry name" value="Nucleotide-diphossugar_trans"/>
</dbReference>
<keyword evidence="8 17" id="KW-0808">Transferase</keyword>
<proteinExistence type="inferred from homology"/>
<evidence type="ECO:0000256" key="10">
    <source>
        <dbReference type="ARBA" id="ARBA00022989"/>
    </source>
</evidence>
<dbReference type="SUPFAM" id="SSF53448">
    <property type="entry name" value="Nucleotide-diphospho-sugar transferases"/>
    <property type="match status" value="1"/>
</dbReference>
<dbReference type="UniPathway" id="UPA00222"/>
<evidence type="ECO:0000256" key="9">
    <source>
        <dbReference type="ARBA" id="ARBA00022692"/>
    </source>
</evidence>
<keyword evidence="9 16" id="KW-0812">Transmembrane</keyword>
<evidence type="ECO:0000256" key="13">
    <source>
        <dbReference type="ARBA" id="ARBA00031543"/>
    </source>
</evidence>
<feature type="region of interest" description="Disordered" evidence="15">
    <location>
        <begin position="539"/>
        <end position="566"/>
    </location>
</feature>
<dbReference type="GO" id="GO:0016020">
    <property type="term" value="C:membrane"/>
    <property type="evidence" value="ECO:0007669"/>
    <property type="project" value="UniProtKB-SubCell"/>
</dbReference>
<feature type="transmembrane region" description="Helical" evidence="16">
    <location>
        <begin position="383"/>
        <end position="406"/>
    </location>
</feature>
<evidence type="ECO:0000256" key="14">
    <source>
        <dbReference type="ARBA" id="ARBA00032575"/>
    </source>
</evidence>
<evidence type="ECO:0000256" key="5">
    <source>
        <dbReference type="ARBA" id="ARBA00012699"/>
    </source>
</evidence>
<dbReference type="GO" id="GO:0008120">
    <property type="term" value="F:ceramide glucosyltransferase activity"/>
    <property type="evidence" value="ECO:0007669"/>
    <property type="project" value="UniProtKB-EC"/>
</dbReference>
<evidence type="ECO:0000256" key="8">
    <source>
        <dbReference type="ARBA" id="ARBA00022679"/>
    </source>
</evidence>
<comment type="pathway">
    <text evidence="2">Lipid metabolism; sphingolipid metabolism.</text>
</comment>
<dbReference type="EC" id="2.4.1.80" evidence="5"/>
<reference evidence="17 18" key="1">
    <citation type="submission" date="2007-06" db="EMBL/GenBank/DDBJ databases">
        <title>The Genome Sequence of Coccidioides posadasii RMSCC_3488.</title>
        <authorList>
            <consortium name="Coccidioides Genome Resources Consortium"/>
            <consortium name="The Broad Institute Genome Sequencing Platform"/>
            <person name="Henn M.R."/>
            <person name="Sykes S."/>
            <person name="Young S."/>
            <person name="Jaffe D."/>
            <person name="Berlin A."/>
            <person name="Alvarez P."/>
            <person name="Butler J."/>
            <person name="Gnerre S."/>
            <person name="Grabherr M."/>
            <person name="Mauceli E."/>
            <person name="Brockman W."/>
            <person name="Kodira C."/>
            <person name="Alvarado L."/>
            <person name="Zeng Q."/>
            <person name="Crawford M."/>
            <person name="Antoine C."/>
            <person name="Devon K."/>
            <person name="Galgiani J."/>
            <person name="Orsborn K."/>
            <person name="Lewis M.L."/>
            <person name="Nusbaum C."/>
            <person name="Galagan J."/>
            <person name="Birren B."/>
        </authorList>
    </citation>
    <scope>NUCLEOTIDE SEQUENCE [LARGE SCALE GENOMIC DNA]</scope>
    <source>
        <strain evidence="17 18">RMSCC 3488</strain>
    </source>
</reference>